<reference evidence="1" key="1">
    <citation type="submission" date="2022-08" db="EMBL/GenBank/DDBJ databases">
        <authorList>
            <person name="Gutierrez-Valencia J."/>
        </authorList>
    </citation>
    <scope>NUCLEOTIDE SEQUENCE</scope>
</reference>
<feature type="non-terminal residue" evidence="1">
    <location>
        <position position="1"/>
    </location>
</feature>
<comment type="caution">
    <text evidence="1">The sequence shown here is derived from an EMBL/GenBank/DDBJ whole genome shotgun (WGS) entry which is preliminary data.</text>
</comment>
<dbReference type="EMBL" id="CAMGYJ010000003">
    <property type="protein sequence ID" value="CAI0390484.1"/>
    <property type="molecule type" value="Genomic_DNA"/>
</dbReference>
<gene>
    <name evidence="1" type="ORF">LITE_LOCUS6752</name>
</gene>
<dbReference type="AlphaFoldDB" id="A0AAV0HZX1"/>
<organism evidence="1 2">
    <name type="scientific">Linum tenue</name>
    <dbReference type="NCBI Taxonomy" id="586396"/>
    <lineage>
        <taxon>Eukaryota</taxon>
        <taxon>Viridiplantae</taxon>
        <taxon>Streptophyta</taxon>
        <taxon>Embryophyta</taxon>
        <taxon>Tracheophyta</taxon>
        <taxon>Spermatophyta</taxon>
        <taxon>Magnoliopsida</taxon>
        <taxon>eudicotyledons</taxon>
        <taxon>Gunneridae</taxon>
        <taxon>Pentapetalae</taxon>
        <taxon>rosids</taxon>
        <taxon>fabids</taxon>
        <taxon>Malpighiales</taxon>
        <taxon>Linaceae</taxon>
        <taxon>Linum</taxon>
    </lineage>
</organism>
<protein>
    <submittedName>
        <fullName evidence="1">Uncharacterized protein</fullName>
    </submittedName>
</protein>
<keyword evidence="2" id="KW-1185">Reference proteome</keyword>
<dbReference type="Proteomes" id="UP001154282">
    <property type="component" value="Unassembled WGS sequence"/>
</dbReference>
<sequence length="88" mass="10038">DTRSEIQRGLEIGDNPKGWIFYHTFLLLSRSWICASAPSAASLPAGRIFHIPVGEINESPCLSTAPRKQQQHTRFRFLKVIVWTSRML</sequence>
<proteinExistence type="predicted"/>
<accession>A0AAV0HZX1</accession>
<name>A0AAV0HZX1_9ROSI</name>
<evidence type="ECO:0000313" key="1">
    <source>
        <dbReference type="EMBL" id="CAI0390484.1"/>
    </source>
</evidence>
<evidence type="ECO:0000313" key="2">
    <source>
        <dbReference type="Proteomes" id="UP001154282"/>
    </source>
</evidence>